<reference evidence="2" key="1">
    <citation type="submission" date="2020-05" db="EMBL/GenBank/DDBJ databases">
        <title>Phylogenomic resolution of chytrid fungi.</title>
        <authorList>
            <person name="Stajich J.E."/>
            <person name="Amses K."/>
            <person name="Simmons R."/>
            <person name="Seto K."/>
            <person name="Myers J."/>
            <person name="Bonds A."/>
            <person name="Quandt C.A."/>
            <person name="Barry K."/>
            <person name="Liu P."/>
            <person name="Grigoriev I."/>
            <person name="Longcore J.E."/>
            <person name="James T.Y."/>
        </authorList>
    </citation>
    <scope>NUCLEOTIDE SEQUENCE</scope>
    <source>
        <strain evidence="2">JEL0318</strain>
    </source>
</reference>
<feature type="region of interest" description="Disordered" evidence="1">
    <location>
        <begin position="191"/>
        <end position="211"/>
    </location>
</feature>
<dbReference type="AlphaFoldDB" id="A0AAD5X7K7"/>
<feature type="region of interest" description="Disordered" evidence="1">
    <location>
        <begin position="233"/>
        <end position="259"/>
    </location>
</feature>
<sequence length="294" mass="31840">MLLTISPSLPTMLPFQSSTPHQPPTKQPTTTPTTLTPFTLLRTLLHLSSTLKSQTAQIPQPQPTPKPNFPTRKSSLTSLPAQILHETLIHAIKYQNPSLQTLLPILLPKSGYEEREVEEAVRVAESVGDDVTVGFLRGKVSCGKGREGKEEGRRMSWEGEKKVVDWLGCLEGGVDSAVMKESDTTEPIQRITLPISDTSSESSVPLAPHPLSASPPSIFSDAFTPLDILMPPTEEEDDERESSNWEDGEVPDSSECESLSVLKSPVSSVGGLLLVVGSGEVSGVEEEDDGFFIL</sequence>
<evidence type="ECO:0000313" key="3">
    <source>
        <dbReference type="Proteomes" id="UP001212841"/>
    </source>
</evidence>
<protein>
    <submittedName>
        <fullName evidence="2">Uncharacterized protein</fullName>
    </submittedName>
</protein>
<feature type="region of interest" description="Disordered" evidence="1">
    <location>
        <begin position="1"/>
        <end position="34"/>
    </location>
</feature>
<evidence type="ECO:0000256" key="1">
    <source>
        <dbReference type="SAM" id="MobiDB-lite"/>
    </source>
</evidence>
<accession>A0AAD5X7K7</accession>
<dbReference type="EMBL" id="JADGJD010000069">
    <property type="protein sequence ID" value="KAJ3055649.1"/>
    <property type="molecule type" value="Genomic_DNA"/>
</dbReference>
<evidence type="ECO:0000313" key="2">
    <source>
        <dbReference type="EMBL" id="KAJ3055649.1"/>
    </source>
</evidence>
<proteinExistence type="predicted"/>
<feature type="compositionally biased region" description="Low complexity" evidence="1">
    <location>
        <begin position="202"/>
        <end position="211"/>
    </location>
</feature>
<gene>
    <name evidence="2" type="ORF">HK097_009848</name>
</gene>
<dbReference type="Proteomes" id="UP001212841">
    <property type="component" value="Unassembled WGS sequence"/>
</dbReference>
<feature type="region of interest" description="Disordered" evidence="1">
    <location>
        <begin position="51"/>
        <end position="74"/>
    </location>
</feature>
<keyword evidence="3" id="KW-1185">Reference proteome</keyword>
<feature type="compositionally biased region" description="Acidic residues" evidence="1">
    <location>
        <begin position="233"/>
        <end position="255"/>
    </location>
</feature>
<comment type="caution">
    <text evidence="2">The sequence shown here is derived from an EMBL/GenBank/DDBJ whole genome shotgun (WGS) entry which is preliminary data.</text>
</comment>
<name>A0AAD5X7K7_9FUNG</name>
<organism evidence="2 3">
    <name type="scientific">Rhizophlyctis rosea</name>
    <dbReference type="NCBI Taxonomy" id="64517"/>
    <lineage>
        <taxon>Eukaryota</taxon>
        <taxon>Fungi</taxon>
        <taxon>Fungi incertae sedis</taxon>
        <taxon>Chytridiomycota</taxon>
        <taxon>Chytridiomycota incertae sedis</taxon>
        <taxon>Chytridiomycetes</taxon>
        <taxon>Rhizophlyctidales</taxon>
        <taxon>Rhizophlyctidaceae</taxon>
        <taxon>Rhizophlyctis</taxon>
    </lineage>
</organism>